<gene>
    <name evidence="1" type="ORF">SAMN02746009_01900</name>
</gene>
<proteinExistence type="predicted"/>
<evidence type="ECO:0000313" key="1">
    <source>
        <dbReference type="EMBL" id="SHK97253.1"/>
    </source>
</evidence>
<dbReference type="STRING" id="1121959.SAMN02746009_01900"/>
<dbReference type="AlphaFoldDB" id="A0A1M6WU54"/>
<reference evidence="2" key="1">
    <citation type="submission" date="2016-11" db="EMBL/GenBank/DDBJ databases">
        <authorList>
            <person name="Varghese N."/>
            <person name="Submissions S."/>
        </authorList>
    </citation>
    <scope>NUCLEOTIDE SEQUENCE [LARGE SCALE GENOMIC DNA]</scope>
    <source>
        <strain evidence="2">DSM 18569</strain>
    </source>
</reference>
<evidence type="ECO:0000313" key="2">
    <source>
        <dbReference type="Proteomes" id="UP000183947"/>
    </source>
</evidence>
<keyword evidence="2" id="KW-1185">Reference proteome</keyword>
<dbReference type="Proteomes" id="UP000183947">
    <property type="component" value="Unassembled WGS sequence"/>
</dbReference>
<dbReference type="EMBL" id="FRAS01000008">
    <property type="protein sequence ID" value="SHK97253.1"/>
    <property type="molecule type" value="Genomic_DNA"/>
</dbReference>
<accession>A0A1M6WU54</accession>
<protein>
    <submittedName>
        <fullName evidence="1">Uncharacterized protein</fullName>
    </submittedName>
</protein>
<organism evidence="1 2">
    <name type="scientific">Hymenobacter psychrotolerans DSM 18569</name>
    <dbReference type="NCBI Taxonomy" id="1121959"/>
    <lineage>
        <taxon>Bacteria</taxon>
        <taxon>Pseudomonadati</taxon>
        <taxon>Bacteroidota</taxon>
        <taxon>Cytophagia</taxon>
        <taxon>Cytophagales</taxon>
        <taxon>Hymenobacteraceae</taxon>
        <taxon>Hymenobacter</taxon>
    </lineage>
</organism>
<sequence length="438" mass="46092">MTSSIISRAAARLLPLLAVVLLGSCDKELDTYYSETGPQFPTFTANALGTATKYAPGEIVQFELRFAQQTDPIREIRILQKIEPNRDSTLVQTIPYQPAFSRIRQSDTLLVNYTVPAGQNKANVRVDAVVVSTNGQSKLRTFSFRLAEATPTIRLNDATNVTAPGTSTPVPGDVVRFPVVLNEGGINTATSLTATGTLRKDLDSLITYIKVGTAAERRFARQRVPTAGTQSGAATTVNVDLTLPAGSAGQPVVFRFEVKSLYQDRIPPLAPSVRAATVTAPAITPGTPTALAAARTVTLNYTGTTGGDLAAYDLATFAPVAATASSGTKDVAITSTATNAVRLQALNATATPPVTTTRFVRLTTGGAAAYTNATLNSIRQTFLTTAAASQVTQLDNVVVGDVVIARLRGLDQYVIFTVTGINRTSATDVALTLAVKAL</sequence>
<dbReference type="RefSeq" id="WP_073283680.1">
    <property type="nucleotide sequence ID" value="NZ_FRAS01000008.1"/>
</dbReference>
<dbReference type="OrthoDB" id="868093at2"/>
<name>A0A1M6WU54_9BACT</name>